<dbReference type="GO" id="GO:0016715">
    <property type="term" value="F:oxidoreductase activity, acting on paired donors, with incorporation or reduction of molecular oxygen, reduced ascorbate as one donor, and incorporation of one atom of oxygen"/>
    <property type="evidence" value="ECO:0007669"/>
    <property type="project" value="InterPro"/>
</dbReference>
<reference evidence="3 4" key="1">
    <citation type="journal article" date="2011" name="J. Microbiol.">
        <title>Gramella jeungdoensis sp. nov., isolated from a solar saltern in Korea.</title>
        <authorList>
            <person name="Joung Y."/>
            <person name="Kim H."/>
            <person name="Jang T."/>
            <person name="Ahn T.S."/>
            <person name="Joh K."/>
        </authorList>
    </citation>
    <scope>NUCLEOTIDE SEQUENCE [LARGE SCALE GENOMIC DNA]</scope>
    <source>
        <strain evidence="3 4">KCTC 23123</strain>
    </source>
</reference>
<keyword evidence="4" id="KW-1185">Reference proteome</keyword>
<dbReference type="Gene3D" id="2.60.120.230">
    <property type="match status" value="2"/>
</dbReference>
<dbReference type="RefSeq" id="WP_134246852.1">
    <property type="nucleotide sequence ID" value="NZ_SNQI01000001.1"/>
</dbReference>
<comment type="caution">
    <text evidence="3">The sequence shown here is derived from an EMBL/GenBank/DDBJ whole genome shotgun (WGS) entry which is preliminary data.</text>
</comment>
<dbReference type="InterPro" id="IPR015197">
    <property type="entry name" value="PngaseF_C"/>
</dbReference>
<gene>
    <name evidence="3" type="ORF">E2488_03060</name>
</gene>
<dbReference type="InterPro" id="IPR014784">
    <property type="entry name" value="Cu2_ascorb_mOase-like_C"/>
</dbReference>
<organism evidence="3 4">
    <name type="scientific">Gramella jeungdoensis</name>
    <dbReference type="NCBI Taxonomy" id="708091"/>
    <lineage>
        <taxon>Bacteria</taxon>
        <taxon>Pseudomonadati</taxon>
        <taxon>Bacteroidota</taxon>
        <taxon>Flavobacteriia</taxon>
        <taxon>Flavobacteriales</taxon>
        <taxon>Flavobacteriaceae</taxon>
        <taxon>Christiangramia</taxon>
    </lineage>
</organism>
<dbReference type="Pfam" id="PF09113">
    <property type="entry name" value="N-glycanase_C"/>
    <property type="match status" value="1"/>
</dbReference>
<dbReference type="PANTHER" id="PTHR39319:SF1">
    <property type="entry name" value="SI:DKEY-256H2.1"/>
    <property type="match status" value="1"/>
</dbReference>
<name>A0A4Y8AY00_9FLAO</name>
<dbReference type="EMBL" id="SNQI01000001">
    <property type="protein sequence ID" value="TEW76842.1"/>
    <property type="molecule type" value="Genomic_DNA"/>
</dbReference>
<dbReference type="Proteomes" id="UP000298517">
    <property type="component" value="Unassembled WGS sequence"/>
</dbReference>
<dbReference type="InterPro" id="IPR053251">
    <property type="entry name" value="N-glycanase"/>
</dbReference>
<accession>A0A4Y8AY00</accession>
<evidence type="ECO:0000259" key="2">
    <source>
        <dbReference type="SMART" id="SM01290"/>
    </source>
</evidence>
<dbReference type="Pfam" id="PF09112">
    <property type="entry name" value="N-glycanase_N"/>
    <property type="match status" value="1"/>
</dbReference>
<proteinExistence type="predicted"/>
<keyword evidence="1" id="KW-1015">Disulfide bond</keyword>
<evidence type="ECO:0000313" key="3">
    <source>
        <dbReference type="EMBL" id="TEW76842.1"/>
    </source>
</evidence>
<dbReference type="InterPro" id="IPR015196">
    <property type="entry name" value="PngaseF_N"/>
</dbReference>
<dbReference type="PANTHER" id="PTHR39319">
    <property type="entry name" value="SI:DKEY-256H2.1"/>
    <property type="match status" value="1"/>
</dbReference>
<evidence type="ECO:0000313" key="4">
    <source>
        <dbReference type="Proteomes" id="UP000298517"/>
    </source>
</evidence>
<dbReference type="SMART" id="SM01290">
    <property type="entry name" value="N-glycanase_N"/>
    <property type="match status" value="1"/>
</dbReference>
<sequence length="343" mass="38202">MKKTFQINSVIFIVMAFVFLQCGENSDSEELIPDPIVTTIKTFDKTHLSFGGEGVQFKEATFNFPVNSEKIEEILMFVKLECPNGVCGAWDVFANIKVKDPSTNMWLEMGRYITPYGVDNSQRVGGFVFDVTDFKSLLTGTVQLKSFIEVWTVEGWLLTVDFKVTEGNPAFKYSKIVPLIDYTNNSQQIPYGEPISDNIKLSGSVSIPENSKSIKLRSTISGWGHATPLDSDGRPSAEWGFRNHNLTLGSKDFIHKMEPIGCGTNPVSPQNGNWAPDRAGWCPGQEVPIRINSLLAFEAGKTVEYSYQFENWNNDGNNGSAFYSLSTYLVIESDSPIIKPVIN</sequence>
<protein>
    <submittedName>
        <fullName evidence="3">Peptidase</fullName>
    </submittedName>
</protein>
<dbReference type="AlphaFoldDB" id="A0A4Y8AY00"/>
<dbReference type="InterPro" id="IPR008977">
    <property type="entry name" value="PHM/PNGase_F_dom_sf"/>
</dbReference>
<dbReference type="SUPFAM" id="SSF49742">
    <property type="entry name" value="PHM/PNGase F"/>
    <property type="match status" value="2"/>
</dbReference>
<evidence type="ECO:0000256" key="1">
    <source>
        <dbReference type="ARBA" id="ARBA00023157"/>
    </source>
</evidence>
<dbReference type="OrthoDB" id="6281169at2"/>
<feature type="domain" description="Peptide-N-glycosidase F N-terminal" evidence="2">
    <location>
        <begin position="39"/>
        <end position="164"/>
    </location>
</feature>